<keyword evidence="3" id="KW-1185">Reference proteome</keyword>
<feature type="region of interest" description="Disordered" evidence="1">
    <location>
        <begin position="1"/>
        <end position="48"/>
    </location>
</feature>
<dbReference type="RefSeq" id="WP_379935078.1">
    <property type="nucleotide sequence ID" value="NZ_JBHTHY010000011.1"/>
</dbReference>
<gene>
    <name evidence="2" type="ORF">ACFQZJ_12910</name>
</gene>
<sequence>MKNNLEHNTGNARVGRTWSKTNATDKNHLPDNFILGMTNETTDSNFQP</sequence>
<dbReference type="EMBL" id="JBHTHY010000011">
    <property type="protein sequence ID" value="MFD0798365.1"/>
    <property type="molecule type" value="Genomic_DNA"/>
</dbReference>
<organism evidence="2 3">
    <name type="scientific">Maribacter chungangensis</name>
    <dbReference type="NCBI Taxonomy" id="1069117"/>
    <lineage>
        <taxon>Bacteria</taxon>
        <taxon>Pseudomonadati</taxon>
        <taxon>Bacteroidota</taxon>
        <taxon>Flavobacteriia</taxon>
        <taxon>Flavobacteriales</taxon>
        <taxon>Flavobacteriaceae</taxon>
        <taxon>Maribacter</taxon>
    </lineage>
</organism>
<name>A0ABW3B5K9_9FLAO</name>
<comment type="caution">
    <text evidence="2">The sequence shown here is derived from an EMBL/GenBank/DDBJ whole genome shotgun (WGS) entry which is preliminary data.</text>
</comment>
<dbReference type="Proteomes" id="UP001597012">
    <property type="component" value="Unassembled WGS sequence"/>
</dbReference>
<proteinExistence type="predicted"/>
<reference evidence="3" key="1">
    <citation type="journal article" date="2019" name="Int. J. Syst. Evol. Microbiol.">
        <title>The Global Catalogue of Microorganisms (GCM) 10K type strain sequencing project: providing services to taxonomists for standard genome sequencing and annotation.</title>
        <authorList>
            <consortium name="The Broad Institute Genomics Platform"/>
            <consortium name="The Broad Institute Genome Sequencing Center for Infectious Disease"/>
            <person name="Wu L."/>
            <person name="Ma J."/>
        </authorList>
    </citation>
    <scope>NUCLEOTIDE SEQUENCE [LARGE SCALE GENOMIC DNA]</scope>
    <source>
        <strain evidence="3">CCUG 61948</strain>
    </source>
</reference>
<evidence type="ECO:0000313" key="2">
    <source>
        <dbReference type="EMBL" id="MFD0798365.1"/>
    </source>
</evidence>
<feature type="compositionally biased region" description="Polar residues" evidence="1">
    <location>
        <begin position="38"/>
        <end position="48"/>
    </location>
</feature>
<feature type="compositionally biased region" description="Polar residues" evidence="1">
    <location>
        <begin position="1"/>
        <end position="11"/>
    </location>
</feature>
<protein>
    <submittedName>
        <fullName evidence="2">Uncharacterized protein</fullName>
    </submittedName>
</protein>
<accession>A0ABW3B5K9</accession>
<evidence type="ECO:0000256" key="1">
    <source>
        <dbReference type="SAM" id="MobiDB-lite"/>
    </source>
</evidence>
<evidence type="ECO:0000313" key="3">
    <source>
        <dbReference type="Proteomes" id="UP001597012"/>
    </source>
</evidence>